<dbReference type="InterPro" id="IPR000835">
    <property type="entry name" value="HTH_MarR-typ"/>
</dbReference>
<sequence>MRSGPISRAELARATGLSKQTASEVVRDLEANGWIRERGQTQGLVGRSATTYELDAGRAYVLGVDLGGTKVHVALADLSGAIAAEEVDATDRRGGHHVIEQIAALTRSAAARAGADPRRIRYGAMGSPGVFQPGSGRIIIAPNIPDLDQIDVVKALRVSLGFGVAVENDVNLAAVGERWRGCCREAATFAFVALGTGIGMGLMADGKLIRGARGAAGEIAYLPLGGDPFDSRGYRLGTLENAIGSVAIMERYRGLGGQGAEDVRGVFDRLVDGDAAARTTMDEVARVLAQALMAIRAILDPELVVLGGSIGARPELVERVRALLNGFMAEPLRVEASPLGGRAALMGAVGTALSTLYDSVFGMTDLPGEQARTAGVETAA</sequence>
<dbReference type="Pfam" id="PF12802">
    <property type="entry name" value="MarR_2"/>
    <property type="match status" value="1"/>
</dbReference>
<dbReference type="InterPro" id="IPR000600">
    <property type="entry name" value="ROK"/>
</dbReference>
<dbReference type="GO" id="GO:0003700">
    <property type="term" value="F:DNA-binding transcription factor activity"/>
    <property type="evidence" value="ECO:0007669"/>
    <property type="project" value="InterPro"/>
</dbReference>
<evidence type="ECO:0000313" key="4">
    <source>
        <dbReference type="Proteomes" id="UP000603912"/>
    </source>
</evidence>
<dbReference type="InterPro" id="IPR043129">
    <property type="entry name" value="ATPase_NBD"/>
</dbReference>
<dbReference type="AlphaFoldDB" id="A0A917MHF8"/>
<dbReference type="InterPro" id="IPR036390">
    <property type="entry name" value="WH_DNA-bd_sf"/>
</dbReference>
<organism evidence="3 4">
    <name type="scientific">Alsobacter metallidurans</name>
    <dbReference type="NCBI Taxonomy" id="340221"/>
    <lineage>
        <taxon>Bacteria</taxon>
        <taxon>Pseudomonadati</taxon>
        <taxon>Pseudomonadota</taxon>
        <taxon>Alphaproteobacteria</taxon>
        <taxon>Hyphomicrobiales</taxon>
        <taxon>Alsobacteraceae</taxon>
        <taxon>Alsobacter</taxon>
    </lineage>
</organism>
<dbReference type="SUPFAM" id="SSF53067">
    <property type="entry name" value="Actin-like ATPase domain"/>
    <property type="match status" value="1"/>
</dbReference>
<dbReference type="EMBL" id="BMES01000002">
    <property type="protein sequence ID" value="GGH20369.1"/>
    <property type="molecule type" value="Genomic_DNA"/>
</dbReference>
<dbReference type="Gene3D" id="1.10.10.10">
    <property type="entry name" value="Winged helix-like DNA-binding domain superfamily/Winged helix DNA-binding domain"/>
    <property type="match status" value="1"/>
</dbReference>
<comment type="similarity">
    <text evidence="1">Belongs to the ROK (NagC/XylR) family.</text>
</comment>
<accession>A0A917MHF8</accession>
<dbReference type="PANTHER" id="PTHR18964">
    <property type="entry name" value="ROK (REPRESSOR, ORF, KINASE) FAMILY"/>
    <property type="match status" value="1"/>
</dbReference>
<dbReference type="Proteomes" id="UP000603912">
    <property type="component" value="Unassembled WGS sequence"/>
</dbReference>
<keyword evidence="3" id="KW-0418">Kinase</keyword>
<evidence type="ECO:0000313" key="3">
    <source>
        <dbReference type="EMBL" id="GGH20369.1"/>
    </source>
</evidence>
<reference evidence="3" key="1">
    <citation type="journal article" date="2014" name="Int. J. Syst. Evol. Microbiol.">
        <title>Complete genome sequence of Corynebacterium casei LMG S-19264T (=DSM 44701T), isolated from a smear-ripened cheese.</title>
        <authorList>
            <consortium name="US DOE Joint Genome Institute (JGI-PGF)"/>
            <person name="Walter F."/>
            <person name="Albersmeier A."/>
            <person name="Kalinowski J."/>
            <person name="Ruckert C."/>
        </authorList>
    </citation>
    <scope>NUCLEOTIDE SEQUENCE</scope>
    <source>
        <strain evidence="3">CGMCC 1.12214</strain>
    </source>
</reference>
<dbReference type="GO" id="GO:0003677">
    <property type="term" value="F:DNA binding"/>
    <property type="evidence" value="ECO:0007669"/>
    <property type="project" value="InterPro"/>
</dbReference>
<comment type="caution">
    <text evidence="3">The sequence shown here is derived from an EMBL/GenBank/DDBJ whole genome shotgun (WGS) entry which is preliminary data.</text>
</comment>
<dbReference type="Pfam" id="PF00480">
    <property type="entry name" value="ROK"/>
    <property type="match status" value="1"/>
</dbReference>
<name>A0A917MHF8_9HYPH</name>
<dbReference type="InterPro" id="IPR036388">
    <property type="entry name" value="WH-like_DNA-bd_sf"/>
</dbReference>
<dbReference type="SUPFAM" id="SSF46785">
    <property type="entry name" value="Winged helix' DNA-binding domain"/>
    <property type="match status" value="1"/>
</dbReference>
<dbReference type="InterPro" id="IPR012318">
    <property type="entry name" value="HTH_CRP"/>
</dbReference>
<dbReference type="PANTHER" id="PTHR18964:SF149">
    <property type="entry name" value="BIFUNCTIONAL UDP-N-ACETYLGLUCOSAMINE 2-EPIMERASE_N-ACETYLMANNOSAMINE KINASE"/>
    <property type="match status" value="1"/>
</dbReference>
<proteinExistence type="inferred from homology"/>
<feature type="domain" description="HTH crp-type" evidence="2">
    <location>
        <begin position="1"/>
        <end position="48"/>
    </location>
</feature>
<dbReference type="Gene3D" id="3.30.420.40">
    <property type="match status" value="2"/>
</dbReference>
<evidence type="ECO:0000259" key="2">
    <source>
        <dbReference type="PROSITE" id="PS51063"/>
    </source>
</evidence>
<protein>
    <submittedName>
        <fullName evidence="3">Sugar kinase</fullName>
    </submittedName>
</protein>
<keyword evidence="3" id="KW-0808">Transferase</keyword>
<evidence type="ECO:0000256" key="1">
    <source>
        <dbReference type="ARBA" id="ARBA00006479"/>
    </source>
</evidence>
<keyword evidence="4" id="KW-1185">Reference proteome</keyword>
<gene>
    <name evidence="3" type="ORF">GCM10007036_23880</name>
</gene>
<dbReference type="PROSITE" id="PS51063">
    <property type="entry name" value="HTH_CRP_2"/>
    <property type="match status" value="1"/>
</dbReference>
<dbReference type="GO" id="GO:0016301">
    <property type="term" value="F:kinase activity"/>
    <property type="evidence" value="ECO:0007669"/>
    <property type="project" value="UniProtKB-KW"/>
</dbReference>
<reference evidence="3" key="2">
    <citation type="submission" date="2020-09" db="EMBL/GenBank/DDBJ databases">
        <authorList>
            <person name="Sun Q."/>
            <person name="Zhou Y."/>
        </authorList>
    </citation>
    <scope>NUCLEOTIDE SEQUENCE</scope>
    <source>
        <strain evidence="3">CGMCC 1.12214</strain>
    </source>
</reference>